<sequence>MKSWILVLFTLGAVTIIDAEGDKAAADIKVILLYHKRACLEKEGLSQDVFPGDEVHETFAAMFQLETEVVPYEAKCFLRCWLKRIQIMSDHFTMLKKRVNPDGTCERAARDAAQGDECEFAFVYQKCDHVLDVSEFDY</sequence>
<protein>
    <submittedName>
        <fullName evidence="2">Uncharacterized protein</fullName>
    </submittedName>
</protein>
<dbReference type="InterPro" id="IPR036728">
    <property type="entry name" value="PBP_GOBP_sf"/>
</dbReference>
<keyword evidence="3" id="KW-1185">Reference proteome</keyword>
<dbReference type="AlphaFoldDB" id="A0A1A9V862"/>
<dbReference type="Gene3D" id="1.10.238.20">
    <property type="entry name" value="Pheromone/general odorant binding protein domain"/>
    <property type="match status" value="1"/>
</dbReference>
<dbReference type="SUPFAM" id="SSF47565">
    <property type="entry name" value="Insect pheromone/odorant-binding proteins"/>
    <property type="match status" value="1"/>
</dbReference>
<feature type="chain" id="PRO_5017603583" evidence="1">
    <location>
        <begin position="20"/>
        <end position="138"/>
    </location>
</feature>
<dbReference type="GO" id="GO:0005549">
    <property type="term" value="F:odorant binding"/>
    <property type="evidence" value="ECO:0007669"/>
    <property type="project" value="InterPro"/>
</dbReference>
<proteinExistence type="predicted"/>
<evidence type="ECO:0000313" key="2">
    <source>
        <dbReference type="EnsemblMetazoa" id="GAUT028974-PA"/>
    </source>
</evidence>
<evidence type="ECO:0000256" key="1">
    <source>
        <dbReference type="SAM" id="SignalP"/>
    </source>
</evidence>
<evidence type="ECO:0000313" key="3">
    <source>
        <dbReference type="Proteomes" id="UP000078200"/>
    </source>
</evidence>
<keyword evidence="1" id="KW-0732">Signal</keyword>
<name>A0A1A9V862_GLOAU</name>
<reference evidence="2" key="1">
    <citation type="submission" date="2020-05" db="UniProtKB">
        <authorList>
            <consortium name="EnsemblMetazoa"/>
        </authorList>
    </citation>
    <scope>IDENTIFICATION</scope>
    <source>
        <strain evidence="2">TTRI</strain>
    </source>
</reference>
<dbReference type="VEuPathDB" id="VectorBase:GAUT028974"/>
<accession>A0A1A9V862</accession>
<organism evidence="2 3">
    <name type="scientific">Glossina austeni</name>
    <name type="common">Savannah tsetse fly</name>
    <dbReference type="NCBI Taxonomy" id="7395"/>
    <lineage>
        <taxon>Eukaryota</taxon>
        <taxon>Metazoa</taxon>
        <taxon>Ecdysozoa</taxon>
        <taxon>Arthropoda</taxon>
        <taxon>Hexapoda</taxon>
        <taxon>Insecta</taxon>
        <taxon>Pterygota</taxon>
        <taxon>Neoptera</taxon>
        <taxon>Endopterygota</taxon>
        <taxon>Diptera</taxon>
        <taxon>Brachycera</taxon>
        <taxon>Muscomorpha</taxon>
        <taxon>Hippoboscoidea</taxon>
        <taxon>Glossinidae</taxon>
        <taxon>Glossina</taxon>
    </lineage>
</organism>
<dbReference type="Proteomes" id="UP000078200">
    <property type="component" value="Unassembled WGS sequence"/>
</dbReference>
<dbReference type="EnsemblMetazoa" id="GAUT028974-RA">
    <property type="protein sequence ID" value="GAUT028974-PA"/>
    <property type="gene ID" value="GAUT028974"/>
</dbReference>
<feature type="signal peptide" evidence="1">
    <location>
        <begin position="1"/>
        <end position="19"/>
    </location>
</feature>